<sequence length="44" mass="4865">MADSNQGYVARSDCKTIPIENEVLVDIRRNCNKKTALSLIPSEA</sequence>
<dbReference type="EMBL" id="VSSQ01130029">
    <property type="protein sequence ID" value="MPN57904.1"/>
    <property type="molecule type" value="Genomic_DNA"/>
</dbReference>
<reference evidence="1" key="1">
    <citation type="submission" date="2019-08" db="EMBL/GenBank/DDBJ databases">
        <authorList>
            <person name="Kucharzyk K."/>
            <person name="Murdoch R.W."/>
            <person name="Higgins S."/>
            <person name="Loffler F."/>
        </authorList>
    </citation>
    <scope>NUCLEOTIDE SEQUENCE</scope>
</reference>
<gene>
    <name evidence="1" type="ORF">SDC9_205600</name>
</gene>
<evidence type="ECO:0000313" key="1">
    <source>
        <dbReference type="EMBL" id="MPN57904.1"/>
    </source>
</evidence>
<organism evidence="1">
    <name type="scientific">bioreactor metagenome</name>
    <dbReference type="NCBI Taxonomy" id="1076179"/>
    <lineage>
        <taxon>unclassified sequences</taxon>
        <taxon>metagenomes</taxon>
        <taxon>ecological metagenomes</taxon>
    </lineage>
</organism>
<protein>
    <submittedName>
        <fullName evidence="1">Uncharacterized protein</fullName>
    </submittedName>
</protein>
<proteinExistence type="predicted"/>
<accession>A0A645JBZ0</accession>
<comment type="caution">
    <text evidence="1">The sequence shown here is derived from an EMBL/GenBank/DDBJ whole genome shotgun (WGS) entry which is preliminary data.</text>
</comment>
<dbReference type="AlphaFoldDB" id="A0A645JBZ0"/>
<name>A0A645JBZ0_9ZZZZ</name>